<dbReference type="AlphaFoldDB" id="A0AAV6PZX8"/>
<organism evidence="1 2">
    <name type="scientific">Solea senegalensis</name>
    <name type="common">Senegalese sole</name>
    <dbReference type="NCBI Taxonomy" id="28829"/>
    <lineage>
        <taxon>Eukaryota</taxon>
        <taxon>Metazoa</taxon>
        <taxon>Chordata</taxon>
        <taxon>Craniata</taxon>
        <taxon>Vertebrata</taxon>
        <taxon>Euteleostomi</taxon>
        <taxon>Actinopterygii</taxon>
        <taxon>Neopterygii</taxon>
        <taxon>Teleostei</taxon>
        <taxon>Neoteleostei</taxon>
        <taxon>Acanthomorphata</taxon>
        <taxon>Carangaria</taxon>
        <taxon>Pleuronectiformes</taxon>
        <taxon>Pleuronectoidei</taxon>
        <taxon>Soleidae</taxon>
        <taxon>Solea</taxon>
    </lineage>
</organism>
<evidence type="ECO:0000313" key="2">
    <source>
        <dbReference type="Proteomes" id="UP000693946"/>
    </source>
</evidence>
<protein>
    <submittedName>
        <fullName evidence="1">Uncharacterized protein</fullName>
    </submittedName>
</protein>
<name>A0AAV6PZX8_SOLSE</name>
<proteinExistence type="predicted"/>
<evidence type="ECO:0000313" key="1">
    <source>
        <dbReference type="EMBL" id="KAG7479195.1"/>
    </source>
</evidence>
<comment type="caution">
    <text evidence="1">The sequence shown here is derived from an EMBL/GenBank/DDBJ whole genome shotgun (WGS) entry which is preliminary data.</text>
</comment>
<dbReference type="Proteomes" id="UP000693946">
    <property type="component" value="Linkage Group LG8"/>
</dbReference>
<dbReference type="EMBL" id="JAGKHQ010000020">
    <property type="protein sequence ID" value="KAG7479195.1"/>
    <property type="molecule type" value="Genomic_DNA"/>
</dbReference>
<gene>
    <name evidence="1" type="ORF">JOB18_020438</name>
</gene>
<reference evidence="1 2" key="1">
    <citation type="journal article" date="2021" name="Sci. Rep.">
        <title>Chromosome anchoring in Senegalese sole (Solea senegalensis) reveals sex-associated markers and genome rearrangements in flatfish.</title>
        <authorList>
            <person name="Guerrero-Cozar I."/>
            <person name="Gomez-Garrido J."/>
            <person name="Berbel C."/>
            <person name="Martinez-Blanch J.F."/>
            <person name="Alioto T."/>
            <person name="Claros M.G."/>
            <person name="Gagnaire P.A."/>
            <person name="Manchado M."/>
        </authorList>
    </citation>
    <scope>NUCLEOTIDE SEQUENCE [LARGE SCALE GENOMIC DNA]</scope>
    <source>
        <strain evidence="1">Sse05_10M</strain>
    </source>
</reference>
<accession>A0AAV6PZX8</accession>
<sequence length="308" mass="35255">MTVDAKYPECTTQGAVGAEALIQNFEDWCLQNHLQINRRGLTKKVDATIKELIPRAGPRLKFLKKFRGLEIWYTPGRSYRPPTGFLEERLRNIRRLRSTSRLQRTAQTPPQTLDDGALVRAFIPECNISDERASQLKEWLRNNSQPFSQVETYMQDTAVYRAKRIRDNNWTIDQSLEEFPHLMTKGVIVLHGDAESKLFETWLPIYAEKILHLARREGKLTLPLDGLTPDAVGELALRQLPALLPPTAYKVGRGAKVVRHTIAECNMAFIDHKPPGTNMVKYLHEARLRPYPYVLILGNDDLDSSQAR</sequence>
<keyword evidence="2" id="KW-1185">Reference proteome</keyword>